<protein>
    <submittedName>
        <fullName evidence="1">Uncharacterized protein</fullName>
    </submittedName>
</protein>
<name>A0ABU7EFM9_9TELE</name>
<gene>
    <name evidence="1" type="ORF">CHARACLAT_025265</name>
</gene>
<accession>A0ABU7EFM9</accession>
<dbReference type="EMBL" id="JAHUTJ010052076">
    <property type="protein sequence ID" value="MED6285058.1"/>
    <property type="molecule type" value="Genomic_DNA"/>
</dbReference>
<organism evidence="1 2">
    <name type="scientific">Characodon lateralis</name>
    <dbReference type="NCBI Taxonomy" id="208331"/>
    <lineage>
        <taxon>Eukaryota</taxon>
        <taxon>Metazoa</taxon>
        <taxon>Chordata</taxon>
        <taxon>Craniata</taxon>
        <taxon>Vertebrata</taxon>
        <taxon>Euteleostomi</taxon>
        <taxon>Actinopterygii</taxon>
        <taxon>Neopterygii</taxon>
        <taxon>Teleostei</taxon>
        <taxon>Neoteleostei</taxon>
        <taxon>Acanthomorphata</taxon>
        <taxon>Ovalentaria</taxon>
        <taxon>Atherinomorphae</taxon>
        <taxon>Cyprinodontiformes</taxon>
        <taxon>Goodeidae</taxon>
        <taxon>Characodon</taxon>
    </lineage>
</organism>
<reference evidence="1 2" key="1">
    <citation type="submission" date="2021-06" db="EMBL/GenBank/DDBJ databases">
        <authorList>
            <person name="Palmer J.M."/>
        </authorList>
    </citation>
    <scope>NUCLEOTIDE SEQUENCE [LARGE SCALE GENOMIC DNA]</scope>
    <source>
        <strain evidence="1 2">CL_MEX2019</strain>
        <tissue evidence="1">Muscle</tissue>
    </source>
</reference>
<dbReference type="Proteomes" id="UP001352852">
    <property type="component" value="Unassembled WGS sequence"/>
</dbReference>
<keyword evidence="2" id="KW-1185">Reference proteome</keyword>
<proteinExistence type="predicted"/>
<comment type="caution">
    <text evidence="1">The sequence shown here is derived from an EMBL/GenBank/DDBJ whole genome shotgun (WGS) entry which is preliminary data.</text>
</comment>
<sequence>MVLHHAGKPTAYHQSVPGSLWLKDSLVLLFIHGGVVEQNVEKPTPLEKLTHTWIGSGCFTICTIQVHDSMLCFPLHLSQGGFIRENNCAPVGWCPIIYVQQSFSPTCPKGFSLLRQWQHDPATSSSRGECLDLLRCPEGASLQLQVLDDPEHFLSAAMFCATFFLHMRKL</sequence>
<evidence type="ECO:0000313" key="1">
    <source>
        <dbReference type="EMBL" id="MED6285058.1"/>
    </source>
</evidence>
<evidence type="ECO:0000313" key="2">
    <source>
        <dbReference type="Proteomes" id="UP001352852"/>
    </source>
</evidence>